<dbReference type="GO" id="GO:0008360">
    <property type="term" value="P:regulation of cell shape"/>
    <property type="evidence" value="ECO:0007669"/>
    <property type="project" value="UniProtKB-KW"/>
</dbReference>
<dbReference type="Pfam" id="PF08245">
    <property type="entry name" value="Mur_ligase_M"/>
    <property type="match status" value="1"/>
</dbReference>
<dbReference type="HAMAP" id="MF_02019">
    <property type="entry name" value="MurF"/>
    <property type="match status" value="1"/>
</dbReference>
<evidence type="ECO:0000256" key="10">
    <source>
        <dbReference type="HAMAP-Rule" id="MF_02019"/>
    </source>
</evidence>
<comment type="caution">
    <text evidence="15">The sequence shown here is derived from an EMBL/GenBank/DDBJ whole genome shotgun (WGS) entry which is preliminary data.</text>
</comment>
<keyword evidence="6 10" id="KW-0133">Cell shape</keyword>
<feature type="domain" description="Mur ligase N-terminal catalytic" evidence="12">
    <location>
        <begin position="31"/>
        <end position="99"/>
    </location>
</feature>
<evidence type="ECO:0000256" key="8">
    <source>
        <dbReference type="ARBA" id="ARBA00023306"/>
    </source>
</evidence>
<evidence type="ECO:0000313" key="16">
    <source>
        <dbReference type="Proteomes" id="UP000014975"/>
    </source>
</evidence>
<sequence>MLLSVAEIAAVTAADPTGLSAAELARELRRVVVDSREAREGDLFACLPGERADGHDFAAQAVEKGAGAVLASRPLPHVAAPVLVVRDVLAALGVLARAWRLSRRSRVIAVTGSAGKTTLKEMLATTLSTRFTVARNHKNFNNQLGLPLSILGTSGEEDYWVMELGISRRGDMEELGAIALPDVAVIHNIGPAHLEGLGDLKGVAKAKAALVGFVREGGTAVINRSHPDLWEAACAHGVPLVALSTREDVTGDVVCLWRGPAGPGLGRFELSVMGEKISCELPYPGEHFAENVGAVFAVAALAGFTPDETARTLTRAVAVEGRFSCREIGGSTLIDDTYNANPLSMRRAIACAEGMAAGRPLVLVLGDMLELGESAVEAHRDLGRFIAKTAVRAVFWRGERAEDVRLGLGGESWRGLFVAVQSPEDFAAAWAGFVAREGCDGVVLVKGSRSCRMEEFCALLENGLRAGEGES</sequence>
<dbReference type="Pfam" id="PF02875">
    <property type="entry name" value="Mur_ligase_C"/>
    <property type="match status" value="1"/>
</dbReference>
<dbReference type="GO" id="GO:0071555">
    <property type="term" value="P:cell wall organization"/>
    <property type="evidence" value="ECO:0007669"/>
    <property type="project" value="UniProtKB-KW"/>
</dbReference>
<evidence type="ECO:0000259" key="13">
    <source>
        <dbReference type="Pfam" id="PF02875"/>
    </source>
</evidence>
<keyword evidence="9 10" id="KW-0961">Cell wall biogenesis/degradation</keyword>
<evidence type="ECO:0000256" key="7">
    <source>
        <dbReference type="ARBA" id="ARBA00022984"/>
    </source>
</evidence>
<dbReference type="SUPFAM" id="SSF63418">
    <property type="entry name" value="MurE/MurF N-terminal domain"/>
    <property type="match status" value="1"/>
</dbReference>
<dbReference type="UniPathway" id="UPA00219"/>
<keyword evidence="4 10" id="KW-0547">Nucleotide-binding</keyword>
<organism evidence="15 16">
    <name type="scientific">Alkalidesulfovibrio alkalitolerans DSM 16529</name>
    <dbReference type="NCBI Taxonomy" id="1121439"/>
    <lineage>
        <taxon>Bacteria</taxon>
        <taxon>Pseudomonadati</taxon>
        <taxon>Thermodesulfobacteriota</taxon>
        <taxon>Desulfovibrionia</taxon>
        <taxon>Desulfovibrionales</taxon>
        <taxon>Desulfovibrionaceae</taxon>
        <taxon>Alkalidesulfovibrio</taxon>
    </lineage>
</organism>
<keyword evidence="8 10" id="KW-0131">Cell cycle</keyword>
<dbReference type="AlphaFoldDB" id="S7UMF5"/>
<comment type="catalytic activity">
    <reaction evidence="10 11">
        <text>D-alanyl-D-alanine + UDP-N-acetyl-alpha-D-muramoyl-L-alanyl-gamma-D-glutamyl-meso-2,6-diaminopimelate + ATP = UDP-N-acetyl-alpha-D-muramoyl-L-alanyl-gamma-D-glutamyl-meso-2,6-diaminopimeloyl-D-alanyl-D-alanine + ADP + phosphate + H(+)</text>
        <dbReference type="Rhea" id="RHEA:28374"/>
        <dbReference type="ChEBI" id="CHEBI:15378"/>
        <dbReference type="ChEBI" id="CHEBI:30616"/>
        <dbReference type="ChEBI" id="CHEBI:43474"/>
        <dbReference type="ChEBI" id="CHEBI:57822"/>
        <dbReference type="ChEBI" id="CHEBI:61386"/>
        <dbReference type="ChEBI" id="CHEBI:83905"/>
        <dbReference type="ChEBI" id="CHEBI:456216"/>
        <dbReference type="EC" id="6.3.2.10"/>
    </reaction>
</comment>
<dbReference type="STRING" id="1121439.dsat_2497"/>
<dbReference type="GO" id="GO:0047480">
    <property type="term" value="F:UDP-N-acetylmuramoyl-tripeptide-D-alanyl-D-alanine ligase activity"/>
    <property type="evidence" value="ECO:0007669"/>
    <property type="project" value="UniProtKB-UniRule"/>
</dbReference>
<evidence type="ECO:0000256" key="1">
    <source>
        <dbReference type="ARBA" id="ARBA00022490"/>
    </source>
</evidence>
<dbReference type="SUPFAM" id="SSF53623">
    <property type="entry name" value="MurD-like peptide ligases, catalytic domain"/>
    <property type="match status" value="1"/>
</dbReference>
<feature type="domain" description="Mur ligase central" evidence="14">
    <location>
        <begin position="110"/>
        <end position="299"/>
    </location>
</feature>
<dbReference type="InterPro" id="IPR051046">
    <property type="entry name" value="MurCDEF_CellWall_CoF430Synth"/>
</dbReference>
<evidence type="ECO:0000256" key="9">
    <source>
        <dbReference type="ARBA" id="ARBA00023316"/>
    </source>
</evidence>
<keyword evidence="1 10" id="KW-0963">Cytoplasm</keyword>
<dbReference type="Gene3D" id="3.40.1190.10">
    <property type="entry name" value="Mur-like, catalytic domain"/>
    <property type="match status" value="1"/>
</dbReference>
<dbReference type="GO" id="GO:0005737">
    <property type="term" value="C:cytoplasm"/>
    <property type="evidence" value="ECO:0007669"/>
    <property type="project" value="UniProtKB-SubCell"/>
</dbReference>
<keyword evidence="2 10" id="KW-0436">Ligase</keyword>
<keyword evidence="16" id="KW-1185">Reference proteome</keyword>
<dbReference type="eggNOG" id="COG0770">
    <property type="taxonomic scope" value="Bacteria"/>
</dbReference>
<dbReference type="InterPro" id="IPR035911">
    <property type="entry name" value="MurE/MurF_N"/>
</dbReference>
<dbReference type="NCBIfam" id="TIGR01143">
    <property type="entry name" value="murF"/>
    <property type="match status" value="1"/>
</dbReference>
<evidence type="ECO:0000259" key="14">
    <source>
        <dbReference type="Pfam" id="PF08245"/>
    </source>
</evidence>
<dbReference type="OrthoDB" id="9801978at2"/>
<evidence type="ECO:0000256" key="11">
    <source>
        <dbReference type="RuleBase" id="RU004136"/>
    </source>
</evidence>
<proteinExistence type="inferred from homology"/>
<dbReference type="GO" id="GO:0005524">
    <property type="term" value="F:ATP binding"/>
    <property type="evidence" value="ECO:0007669"/>
    <property type="project" value="UniProtKB-UniRule"/>
</dbReference>
<dbReference type="PANTHER" id="PTHR43024">
    <property type="entry name" value="UDP-N-ACETYLMURAMOYL-TRIPEPTIDE--D-ALANYL-D-ALANINE LIGASE"/>
    <property type="match status" value="1"/>
</dbReference>
<comment type="function">
    <text evidence="10 11">Involved in cell wall formation. Catalyzes the final step in the synthesis of UDP-N-acetylmuramoyl-pentapeptide, the precursor of murein.</text>
</comment>
<evidence type="ECO:0000259" key="12">
    <source>
        <dbReference type="Pfam" id="PF01225"/>
    </source>
</evidence>
<dbReference type="Pfam" id="PF01225">
    <property type="entry name" value="Mur_ligase"/>
    <property type="match status" value="1"/>
</dbReference>
<name>S7UMF5_9BACT</name>
<dbReference type="GO" id="GO:0008766">
    <property type="term" value="F:UDP-N-acetylmuramoylalanyl-D-glutamyl-2,6-diaminopimelate-D-alanyl-D-alanine ligase activity"/>
    <property type="evidence" value="ECO:0007669"/>
    <property type="project" value="RHEA"/>
</dbReference>
<dbReference type="GO" id="GO:0009252">
    <property type="term" value="P:peptidoglycan biosynthetic process"/>
    <property type="evidence" value="ECO:0007669"/>
    <property type="project" value="UniProtKB-UniRule"/>
</dbReference>
<dbReference type="InterPro" id="IPR013221">
    <property type="entry name" value="Mur_ligase_cen"/>
</dbReference>
<dbReference type="Proteomes" id="UP000014975">
    <property type="component" value="Unassembled WGS sequence"/>
</dbReference>
<evidence type="ECO:0000313" key="15">
    <source>
        <dbReference type="EMBL" id="EPR35134.1"/>
    </source>
</evidence>
<dbReference type="Gene3D" id="3.40.1390.10">
    <property type="entry name" value="MurE/MurF, N-terminal domain"/>
    <property type="match status" value="1"/>
</dbReference>
<dbReference type="EMBL" id="ATHI01000005">
    <property type="protein sequence ID" value="EPR35134.1"/>
    <property type="molecule type" value="Genomic_DNA"/>
</dbReference>
<evidence type="ECO:0000256" key="2">
    <source>
        <dbReference type="ARBA" id="ARBA00022598"/>
    </source>
</evidence>
<dbReference type="RefSeq" id="WP_020886383.1">
    <property type="nucleotide sequence ID" value="NZ_ATHI01000005.1"/>
</dbReference>
<evidence type="ECO:0000256" key="4">
    <source>
        <dbReference type="ARBA" id="ARBA00022741"/>
    </source>
</evidence>
<protein>
    <recommendedName>
        <fullName evidence="10 11">UDP-N-acetylmuramoyl-tripeptide--D-alanyl-D-alanine ligase</fullName>
        <ecNumber evidence="10 11">6.3.2.10</ecNumber>
    </recommendedName>
    <alternativeName>
        <fullName evidence="10">D-alanyl-D-alanine-adding enzyme</fullName>
    </alternativeName>
</protein>
<dbReference type="EC" id="6.3.2.10" evidence="10 11"/>
<dbReference type="PATRIC" id="fig|1121439.3.peg.894"/>
<gene>
    <name evidence="10" type="primary">murF</name>
    <name evidence="15" type="ORF">dsat_2497</name>
</gene>
<feature type="domain" description="Mur ligase C-terminal" evidence="13">
    <location>
        <begin position="321"/>
        <end position="449"/>
    </location>
</feature>
<dbReference type="InterPro" id="IPR000713">
    <property type="entry name" value="Mur_ligase_N"/>
</dbReference>
<dbReference type="InterPro" id="IPR005863">
    <property type="entry name" value="UDP-N-AcMur_synth"/>
</dbReference>
<comment type="similarity">
    <text evidence="10">Belongs to the MurCDEF family. MurF subfamily.</text>
</comment>
<keyword evidence="5 10" id="KW-0067">ATP-binding</keyword>
<comment type="pathway">
    <text evidence="10 11">Cell wall biogenesis; peptidoglycan biosynthesis.</text>
</comment>
<keyword evidence="3 10" id="KW-0132">Cell division</keyword>
<keyword evidence="7 10" id="KW-0573">Peptidoglycan synthesis</keyword>
<feature type="binding site" evidence="10">
    <location>
        <begin position="112"/>
        <end position="118"/>
    </location>
    <ligand>
        <name>ATP</name>
        <dbReference type="ChEBI" id="CHEBI:30616"/>
    </ligand>
</feature>
<dbReference type="GO" id="GO:0051301">
    <property type="term" value="P:cell division"/>
    <property type="evidence" value="ECO:0007669"/>
    <property type="project" value="UniProtKB-KW"/>
</dbReference>
<accession>S7UMF5</accession>
<dbReference type="Gene3D" id="3.90.190.20">
    <property type="entry name" value="Mur ligase, C-terminal domain"/>
    <property type="match status" value="1"/>
</dbReference>
<dbReference type="InterPro" id="IPR036565">
    <property type="entry name" value="Mur-like_cat_sf"/>
</dbReference>
<dbReference type="SUPFAM" id="SSF53244">
    <property type="entry name" value="MurD-like peptide ligases, peptide-binding domain"/>
    <property type="match status" value="1"/>
</dbReference>
<dbReference type="InterPro" id="IPR004101">
    <property type="entry name" value="Mur_ligase_C"/>
</dbReference>
<evidence type="ECO:0000256" key="5">
    <source>
        <dbReference type="ARBA" id="ARBA00022840"/>
    </source>
</evidence>
<dbReference type="InterPro" id="IPR036615">
    <property type="entry name" value="Mur_ligase_C_dom_sf"/>
</dbReference>
<reference evidence="15 16" key="1">
    <citation type="journal article" date="2013" name="Genome Announc.">
        <title>Draft genome sequences for three mercury-methylating, sulfate-reducing bacteria.</title>
        <authorList>
            <person name="Brown S.D."/>
            <person name="Hurt R.A.Jr."/>
            <person name="Gilmour C.C."/>
            <person name="Elias D.A."/>
        </authorList>
    </citation>
    <scope>NUCLEOTIDE SEQUENCE [LARGE SCALE GENOMIC DNA]</scope>
    <source>
        <strain evidence="15 16">DSM 16529</strain>
    </source>
</reference>
<dbReference type="PANTHER" id="PTHR43024:SF1">
    <property type="entry name" value="UDP-N-ACETYLMURAMOYL-TRIPEPTIDE--D-ALANYL-D-ALANINE LIGASE"/>
    <property type="match status" value="1"/>
</dbReference>
<evidence type="ECO:0000256" key="6">
    <source>
        <dbReference type="ARBA" id="ARBA00022960"/>
    </source>
</evidence>
<evidence type="ECO:0000256" key="3">
    <source>
        <dbReference type="ARBA" id="ARBA00022618"/>
    </source>
</evidence>
<comment type="subcellular location">
    <subcellularLocation>
        <location evidence="10 11">Cytoplasm</location>
    </subcellularLocation>
</comment>